<proteinExistence type="predicted"/>
<evidence type="ECO:0000313" key="1">
    <source>
        <dbReference type="EMBL" id="CAL5225347.1"/>
    </source>
</evidence>
<reference evidence="1 2" key="1">
    <citation type="submission" date="2024-06" db="EMBL/GenBank/DDBJ databases">
        <authorList>
            <person name="Kraege A."/>
            <person name="Thomma B."/>
        </authorList>
    </citation>
    <scope>NUCLEOTIDE SEQUENCE [LARGE SCALE GENOMIC DNA]</scope>
</reference>
<comment type="caution">
    <text evidence="1">The sequence shown here is derived from an EMBL/GenBank/DDBJ whole genome shotgun (WGS) entry which is preliminary data.</text>
</comment>
<keyword evidence="2" id="KW-1185">Reference proteome</keyword>
<name>A0ABP1G6D7_9CHLO</name>
<gene>
    <name evidence="1" type="primary">g8150</name>
    <name evidence="1" type="ORF">VP750_LOCUS7006</name>
</gene>
<dbReference type="EMBL" id="CAXHTA020000012">
    <property type="protein sequence ID" value="CAL5225347.1"/>
    <property type="molecule type" value="Genomic_DNA"/>
</dbReference>
<organism evidence="1 2">
    <name type="scientific">Coccomyxa viridis</name>
    <dbReference type="NCBI Taxonomy" id="1274662"/>
    <lineage>
        <taxon>Eukaryota</taxon>
        <taxon>Viridiplantae</taxon>
        <taxon>Chlorophyta</taxon>
        <taxon>core chlorophytes</taxon>
        <taxon>Trebouxiophyceae</taxon>
        <taxon>Trebouxiophyceae incertae sedis</taxon>
        <taxon>Coccomyxaceae</taxon>
        <taxon>Coccomyxa</taxon>
    </lineage>
</organism>
<protein>
    <submittedName>
        <fullName evidence="1">G8150 protein</fullName>
    </submittedName>
</protein>
<sequence length="164" mass="19021">MQVLRPTIYASSVEYIEEMFHEDGSVKGFTSRKKSDMQQRLANSRRVFDMWYTHKRYYSDYEHCVDPAKASPRKYNMFAGRFPLQHLEPPYELDEGELALIEPVLAHYEKIFGEGDPEGLKYLRDWFALPLQQVGTKTYVAIVIRGARGIGKGLLVNELIGERI</sequence>
<dbReference type="Proteomes" id="UP001497392">
    <property type="component" value="Unassembled WGS sequence"/>
</dbReference>
<accession>A0ABP1G6D7</accession>
<evidence type="ECO:0000313" key="2">
    <source>
        <dbReference type="Proteomes" id="UP001497392"/>
    </source>
</evidence>